<reference evidence="1" key="1">
    <citation type="thesis" date="2020" institute="ProQuest LLC" country="789 East Eisenhower Parkway, Ann Arbor, MI, USA">
        <title>Comparative Genomics and Chromosome Evolution.</title>
        <authorList>
            <person name="Mudd A.B."/>
        </authorList>
    </citation>
    <scope>NUCLEOTIDE SEQUENCE</scope>
    <source>
        <strain evidence="1">Female2</strain>
        <tissue evidence="1">Blood</tissue>
    </source>
</reference>
<comment type="caution">
    <text evidence="1">The sequence shown here is derived from an EMBL/GenBank/DDBJ whole genome shotgun (WGS) entry which is preliminary data.</text>
</comment>
<sequence>MQRCSRLINKWPFIQLITFHTMCKTPEFLYFVQMIQLSLVPPVCDMQVTCSARVTCTTLHISRRKGISEESVYFSRLGGVGLF</sequence>
<accession>A0A8T2IAP6</accession>
<dbReference type="AlphaFoldDB" id="A0A8T2IAP6"/>
<evidence type="ECO:0000313" key="1">
    <source>
        <dbReference type="EMBL" id="KAG8428887.1"/>
    </source>
</evidence>
<dbReference type="Proteomes" id="UP000812440">
    <property type="component" value="Unassembled WGS sequence"/>
</dbReference>
<organism evidence="1 2">
    <name type="scientific">Hymenochirus boettgeri</name>
    <name type="common">Congo dwarf clawed frog</name>
    <dbReference type="NCBI Taxonomy" id="247094"/>
    <lineage>
        <taxon>Eukaryota</taxon>
        <taxon>Metazoa</taxon>
        <taxon>Chordata</taxon>
        <taxon>Craniata</taxon>
        <taxon>Vertebrata</taxon>
        <taxon>Euteleostomi</taxon>
        <taxon>Amphibia</taxon>
        <taxon>Batrachia</taxon>
        <taxon>Anura</taxon>
        <taxon>Pipoidea</taxon>
        <taxon>Pipidae</taxon>
        <taxon>Pipinae</taxon>
        <taxon>Hymenochirus</taxon>
    </lineage>
</organism>
<proteinExistence type="predicted"/>
<name>A0A8T2IAP6_9PIPI</name>
<evidence type="ECO:0000313" key="2">
    <source>
        <dbReference type="Proteomes" id="UP000812440"/>
    </source>
</evidence>
<dbReference type="EMBL" id="JAACNH010022215">
    <property type="protein sequence ID" value="KAG8428887.1"/>
    <property type="molecule type" value="Genomic_DNA"/>
</dbReference>
<gene>
    <name evidence="1" type="ORF">GDO86_018998</name>
</gene>
<keyword evidence="2" id="KW-1185">Reference proteome</keyword>
<protein>
    <submittedName>
        <fullName evidence="1">Uncharacterized protein</fullName>
    </submittedName>
</protein>